<accession>S7VUU7</accession>
<dbReference type="Proteomes" id="UP000005641">
    <property type="component" value="Unassembled WGS sequence"/>
</dbReference>
<evidence type="ECO:0000313" key="1">
    <source>
        <dbReference type="EMBL" id="EPR56928.1"/>
    </source>
</evidence>
<evidence type="ECO:0000313" key="2">
    <source>
        <dbReference type="Proteomes" id="UP000005641"/>
    </source>
</evidence>
<organism evidence="1 2">
    <name type="scientific">Toxoplasma gondii (strain ATCC 50853 / GT1)</name>
    <dbReference type="NCBI Taxonomy" id="507601"/>
    <lineage>
        <taxon>Eukaryota</taxon>
        <taxon>Sar</taxon>
        <taxon>Alveolata</taxon>
        <taxon>Apicomplexa</taxon>
        <taxon>Conoidasida</taxon>
        <taxon>Coccidia</taxon>
        <taxon>Eucoccidiorida</taxon>
        <taxon>Eimeriorina</taxon>
        <taxon>Sarcocystidae</taxon>
        <taxon>Toxoplasma</taxon>
    </lineage>
</organism>
<sequence>MTVAHRVETIDDGDTLMRCCRPSVEAVGGRWRHDQYALKAADVRCRSGTDTGVDVLGVAAPHGPAVVWYATRRVHARMGDRLLVVCRYAVCLGDVCLRDCWAFCSGPGVCLRDCWAYSSGGGGGSQRSDVALAGIVDVLGVAAPHGPG</sequence>
<reference evidence="1 2" key="2">
    <citation type="submission" date="2013-05" db="EMBL/GenBank/DDBJ databases">
        <authorList>
            <person name="Sibley D."/>
            <person name="Venepally P."/>
            <person name="Karamycheva S."/>
            <person name="Hadjithomas M."/>
            <person name="Khan A."/>
            <person name="Brunk B."/>
            <person name="Roos D."/>
            <person name="Caler E."/>
            <person name="Lorenzi H."/>
        </authorList>
    </citation>
    <scope>NUCLEOTIDE SEQUENCE [LARGE SCALE GENOMIC DNA]</scope>
    <source>
        <strain evidence="1 2">GT1</strain>
    </source>
</reference>
<dbReference type="EMBL" id="AAQM03000355">
    <property type="protein sequence ID" value="EPR56928.1"/>
    <property type="molecule type" value="Genomic_DNA"/>
</dbReference>
<dbReference type="VEuPathDB" id="ToxoDB:TGGT1_410890"/>
<reference evidence="1 2" key="1">
    <citation type="submission" date="2006-05" db="EMBL/GenBank/DDBJ databases">
        <authorList>
            <person name="Paulsen I."/>
        </authorList>
    </citation>
    <scope>NUCLEOTIDE SEQUENCE [LARGE SCALE GENOMIC DNA]</scope>
    <source>
        <strain evidence="1 2">GT1</strain>
    </source>
</reference>
<name>S7VUU7_TOXGG</name>
<proteinExistence type="predicted"/>
<feature type="non-terminal residue" evidence="1">
    <location>
        <position position="148"/>
    </location>
</feature>
<dbReference type="AlphaFoldDB" id="S7VUU7"/>
<comment type="caution">
    <text evidence="1">The sequence shown here is derived from an EMBL/GenBank/DDBJ whole genome shotgun (WGS) entry which is preliminary data.</text>
</comment>
<protein>
    <submittedName>
        <fullName evidence="1">Uncharacterized protein</fullName>
    </submittedName>
</protein>
<gene>
    <name evidence="1" type="ORF">TGGT1_410890</name>
</gene>